<gene>
    <name evidence="1" type="ORF">B4082_2717</name>
</gene>
<accession>A0A161T677</accession>
<comment type="caution">
    <text evidence="1">The sequence shown here is derived from an EMBL/GenBank/DDBJ whole genome shotgun (WGS) entry which is preliminary data.</text>
</comment>
<name>A0A161T677_BACCE</name>
<dbReference type="EMBL" id="LJKA01000042">
    <property type="protein sequence ID" value="KZD34423.1"/>
    <property type="molecule type" value="Genomic_DNA"/>
</dbReference>
<proteinExistence type="predicted"/>
<reference evidence="1 2" key="1">
    <citation type="submission" date="2015-09" db="EMBL/GenBank/DDBJ databases">
        <title>Bacillus cereus food isolates.</title>
        <authorList>
            <person name="Boekhorst J."/>
        </authorList>
    </citation>
    <scope>NUCLEOTIDE SEQUENCE [LARGE SCALE GENOMIC DNA]</scope>
    <source>
        <strain evidence="1 2">B4082</strain>
    </source>
</reference>
<evidence type="ECO:0000313" key="1">
    <source>
        <dbReference type="EMBL" id="KZD34423.1"/>
    </source>
</evidence>
<protein>
    <submittedName>
        <fullName evidence="1">Putative lipoprotein</fullName>
    </submittedName>
</protein>
<sequence length="171" mass="19544">MEVRRNASLFFLGDGKMRGFFRGIGSLLIGVLLLVGCQSKENQIEQKSTTTKAEEKVQITKEEEKSIQDVMEEFVRTTNEKNLAEHMELFSKKMPSAEDLKTQKEAAFQKGNKKIELEHIDMKVSKAGYVVVETKEKELDGEVTLQKKVRYALGKEEDGWKIEEVRTIGKK</sequence>
<dbReference type="AlphaFoldDB" id="A0A161T677"/>
<dbReference type="PATRIC" id="fig|1396.539.peg.85"/>
<dbReference type="Proteomes" id="UP000076501">
    <property type="component" value="Unassembled WGS sequence"/>
</dbReference>
<evidence type="ECO:0000313" key="2">
    <source>
        <dbReference type="Proteomes" id="UP000076501"/>
    </source>
</evidence>
<organism evidence="1 2">
    <name type="scientific">Bacillus cereus</name>
    <dbReference type="NCBI Taxonomy" id="1396"/>
    <lineage>
        <taxon>Bacteria</taxon>
        <taxon>Bacillati</taxon>
        <taxon>Bacillota</taxon>
        <taxon>Bacilli</taxon>
        <taxon>Bacillales</taxon>
        <taxon>Bacillaceae</taxon>
        <taxon>Bacillus</taxon>
        <taxon>Bacillus cereus group</taxon>
    </lineage>
</organism>
<keyword evidence="1" id="KW-0449">Lipoprotein</keyword>